<dbReference type="HAMAP" id="MF_03030">
    <property type="entry name" value="MGME1"/>
    <property type="match status" value="1"/>
</dbReference>
<feature type="active site" evidence="1">
    <location>
        <position position="207"/>
    </location>
</feature>
<keyword evidence="1" id="KW-0378">Hydrolase</keyword>
<accession>A0A6G1SP05</accession>
<dbReference type="InterPro" id="IPR011604">
    <property type="entry name" value="PDDEXK-like_dom_sf"/>
</dbReference>
<dbReference type="PANTHER" id="PTHR31340:SF3">
    <property type="entry name" value="MITOCHONDRIAL GENOME MAINTENANCE EXONUCLEASE 1"/>
    <property type="match status" value="1"/>
</dbReference>
<comment type="function">
    <text evidence="1">Metal-dependent single-stranded DNA (ssDNA) exonuclease involved in mitochondrial genome maintenance.</text>
</comment>
<dbReference type="GO" id="GO:0005739">
    <property type="term" value="C:mitochondrion"/>
    <property type="evidence" value="ECO:0007669"/>
    <property type="project" value="UniProtKB-SubCell"/>
</dbReference>
<sequence>MFNHFRSTERHLKLLAIPFGIKKTVSGNVKSKFSSRPRPRTQNRSNNIIKLNQSRPLTTITDSFTPIMNPNKPDPQELNEANPIVPLTATRFPKASSTWPSVTKILQETMPAASKFLLDRWKEAMIKKLGTVGFNKYQQETFERGRILHSLVASYLLRHDNPTDITMDIVSNLWKSIENVVKENISNVRLVEHVVTHPDLKYRGIVDCVAFYKGELVVIDFKTAEKPKKTIESLFDNPIQVTAYCGAINNDINIPVSVIDRNICSGLVIVAYIDGSEASVHYLGRDKVTNEYWKKWTTRLDQFTRMKAMQIEDNDAR</sequence>
<comment type="subcellular location">
    <subcellularLocation>
        <location evidence="1">Mitochondrion</location>
    </subcellularLocation>
</comment>
<evidence type="ECO:0000313" key="3">
    <source>
        <dbReference type="EMBL" id="MDE51712.1"/>
    </source>
</evidence>
<keyword evidence="1" id="KW-0540">Nuclease</keyword>
<dbReference type="Gene3D" id="3.90.320.10">
    <property type="match status" value="1"/>
</dbReference>
<dbReference type="AlphaFoldDB" id="A0A6G1SP05"/>
<keyword evidence="1" id="KW-0496">Mitochondrion</keyword>
<proteinExistence type="inferred from homology"/>
<comment type="similarity">
    <text evidence="1">Belongs to the MGME1 family.</text>
</comment>
<gene>
    <name evidence="3" type="ORF">g.16409</name>
</gene>
<feature type="active site" evidence="1">
    <location>
        <position position="220"/>
    </location>
</feature>
<keyword evidence="1" id="KW-0269">Exonuclease</keyword>
<organism evidence="3">
    <name type="scientific">Aceria tosichella</name>
    <name type="common">wheat curl mite</name>
    <dbReference type="NCBI Taxonomy" id="561515"/>
    <lineage>
        <taxon>Eukaryota</taxon>
        <taxon>Metazoa</taxon>
        <taxon>Ecdysozoa</taxon>
        <taxon>Arthropoda</taxon>
        <taxon>Chelicerata</taxon>
        <taxon>Arachnida</taxon>
        <taxon>Acari</taxon>
        <taxon>Acariformes</taxon>
        <taxon>Trombidiformes</taxon>
        <taxon>Prostigmata</taxon>
        <taxon>Eupodina</taxon>
        <taxon>Eriophyoidea</taxon>
        <taxon>Eriophyidae</taxon>
        <taxon>Eriophyinae</taxon>
        <taxon>Aceriini</taxon>
        <taxon>Aceria</taxon>
    </lineage>
</organism>
<feature type="active site" evidence="1">
    <location>
        <position position="222"/>
    </location>
</feature>
<reference evidence="3" key="1">
    <citation type="submission" date="2018-10" db="EMBL/GenBank/DDBJ databases">
        <title>Transcriptome assembly of Aceria tosichella (Wheat curl mite) Type 2.</title>
        <authorList>
            <person name="Scully E.D."/>
            <person name="Geib S.M."/>
            <person name="Palmer N.A."/>
            <person name="Gupta A.K."/>
            <person name="Sarath G."/>
            <person name="Tatineni S."/>
        </authorList>
    </citation>
    <scope>NUCLEOTIDE SEQUENCE</scope>
    <source>
        <strain evidence="3">LincolnNE</strain>
    </source>
</reference>
<dbReference type="GO" id="GO:0043504">
    <property type="term" value="P:mitochondrial DNA repair"/>
    <property type="evidence" value="ECO:0007669"/>
    <property type="project" value="UniProtKB-UniRule"/>
</dbReference>
<dbReference type="InterPro" id="IPR038726">
    <property type="entry name" value="PDDEXK_AddAB-type"/>
</dbReference>
<protein>
    <recommendedName>
        <fullName evidence="1">Mitochondrial genome maintenance exonuclease 1</fullName>
        <ecNumber evidence="1">3.1.-.-</ecNumber>
    </recommendedName>
</protein>
<feature type="domain" description="PD-(D/E)XK endonuclease-like" evidence="2">
    <location>
        <begin position="200"/>
        <end position="251"/>
    </location>
</feature>
<evidence type="ECO:0000256" key="1">
    <source>
        <dbReference type="HAMAP-Rule" id="MF_03030"/>
    </source>
</evidence>
<dbReference type="Pfam" id="PF12705">
    <property type="entry name" value="PDDEXK_1"/>
    <property type="match status" value="1"/>
</dbReference>
<dbReference type="GO" id="GO:0006264">
    <property type="term" value="P:mitochondrial DNA replication"/>
    <property type="evidence" value="ECO:0007669"/>
    <property type="project" value="TreeGrafter"/>
</dbReference>
<evidence type="ECO:0000259" key="2">
    <source>
        <dbReference type="Pfam" id="PF12705"/>
    </source>
</evidence>
<dbReference type="EC" id="3.1.-.-" evidence="1"/>
<dbReference type="GO" id="GO:0008297">
    <property type="term" value="F:single-stranded DNA exodeoxyribonuclease activity"/>
    <property type="evidence" value="ECO:0007669"/>
    <property type="project" value="UniProtKB-UniRule"/>
</dbReference>
<dbReference type="EMBL" id="GGYP01006941">
    <property type="protein sequence ID" value="MDE51712.1"/>
    <property type="molecule type" value="Transcribed_RNA"/>
</dbReference>
<dbReference type="PANTHER" id="PTHR31340">
    <property type="entry name" value="MITOCHONDRIAL GENOME MAINTENANCE EXONUCLEASE 1"/>
    <property type="match status" value="1"/>
</dbReference>
<name>A0A6G1SP05_9ACAR</name>